<accession>A0A4P6UUV0</accession>
<evidence type="ECO:0000313" key="17">
    <source>
        <dbReference type="Proteomes" id="UP000291151"/>
    </source>
</evidence>
<dbReference type="Gene3D" id="3.30.450.20">
    <property type="entry name" value="PAS domain"/>
    <property type="match status" value="2"/>
</dbReference>
<dbReference type="Pfam" id="PF00989">
    <property type="entry name" value="PAS"/>
    <property type="match status" value="1"/>
</dbReference>
<feature type="transmembrane region" description="Helical" evidence="14">
    <location>
        <begin position="21"/>
        <end position="43"/>
    </location>
</feature>
<dbReference type="SUPFAM" id="SSF55890">
    <property type="entry name" value="Sporulation response regulatory protein Spo0B"/>
    <property type="match status" value="1"/>
</dbReference>
<keyword evidence="9 16" id="KW-0418">Kinase</keyword>
<evidence type="ECO:0000256" key="12">
    <source>
        <dbReference type="ARBA" id="ARBA00023012"/>
    </source>
</evidence>
<keyword evidence="12" id="KW-0902">Two-component regulatory system</keyword>
<sequence>MHSEGNELKRRKLSMNSKIMFLTFFIIAFSFFIAGSFVLGSMIKEREKEIGQRAMLVARTVANLPELKTSLQNENFGEASKKINQIVDEIRTINRAEYIVVMDMNRIKYSHPSKNQIGQISKSTDINAAFAEHYYLSKAKGEKGIMLRAFVPIMDENKQIGVTVVGYSLPTFSDFFSEYSNEILITFALSMLFSAFGAKALGMHIKKQIFGLEPHEIAKLYVERTETFNSMHDGIIAIDQDLKITIFNQKACEILGVDLEPSQCIGKRIEDVIPDTRLPEIVYSKKPVYDQEIFVNNHSILSNRIPISVDGQVVGAVAVFKDLTAFKKMAEELTGVKAYVQALRVQTHEYKNKLHTIAGLLHLGRTKQALEYLSQVSSQHDNVTKFLNERIYNENISGLLLGKIIRGQELGIKVTIDKESHFTRFPEKLDYHDFVVLLGNLIENAFDALIMANKDEKEIHISIDDRDEVLAIEVSDNGIGMTEEVKSQIFERGFSTKEKENRGIGLYLVKEIVKKGNGVIEVYSEPDKGTTFLITFNF</sequence>
<dbReference type="NCBIfam" id="TIGR00229">
    <property type="entry name" value="sensory_box"/>
    <property type="match status" value="1"/>
</dbReference>
<dbReference type="SUPFAM" id="SSF103190">
    <property type="entry name" value="Sensory domain-like"/>
    <property type="match status" value="1"/>
</dbReference>
<reference evidence="16 17" key="1">
    <citation type="submission" date="2019-02" db="EMBL/GenBank/DDBJ databases">
        <title>Ureibacillus thermophilus.</title>
        <authorList>
            <person name="Sunny J.S."/>
            <person name="Natarajan A."/>
            <person name="Saleena L.M."/>
        </authorList>
    </citation>
    <scope>NUCLEOTIDE SEQUENCE [LARGE SCALE GENOMIC DNA]</scope>
    <source>
        <strain evidence="16 17">LM102</strain>
    </source>
</reference>
<dbReference type="PROSITE" id="PS50109">
    <property type="entry name" value="HIS_KIN"/>
    <property type="match status" value="1"/>
</dbReference>
<dbReference type="GO" id="GO:0006355">
    <property type="term" value="P:regulation of DNA-templated transcription"/>
    <property type="evidence" value="ECO:0007669"/>
    <property type="project" value="InterPro"/>
</dbReference>
<evidence type="ECO:0000256" key="3">
    <source>
        <dbReference type="ARBA" id="ARBA00012438"/>
    </source>
</evidence>
<evidence type="ECO:0000256" key="1">
    <source>
        <dbReference type="ARBA" id="ARBA00000085"/>
    </source>
</evidence>
<evidence type="ECO:0000256" key="5">
    <source>
        <dbReference type="ARBA" id="ARBA00022553"/>
    </source>
</evidence>
<protein>
    <recommendedName>
        <fullName evidence="3">histidine kinase</fullName>
        <ecNumber evidence="3">2.7.13.3</ecNumber>
    </recommendedName>
</protein>
<evidence type="ECO:0000256" key="14">
    <source>
        <dbReference type="SAM" id="Phobius"/>
    </source>
</evidence>
<comment type="catalytic activity">
    <reaction evidence="1">
        <text>ATP + protein L-histidine = ADP + protein N-phospho-L-histidine.</text>
        <dbReference type="EC" id="2.7.13.3"/>
    </reaction>
</comment>
<dbReference type="InterPro" id="IPR035965">
    <property type="entry name" value="PAS-like_dom_sf"/>
</dbReference>
<dbReference type="EMBL" id="CP036528">
    <property type="protein sequence ID" value="QBK27169.1"/>
    <property type="molecule type" value="Genomic_DNA"/>
</dbReference>
<dbReference type="InterPro" id="IPR000014">
    <property type="entry name" value="PAS"/>
</dbReference>
<dbReference type="AlphaFoldDB" id="A0A4P6UUV0"/>
<dbReference type="InterPro" id="IPR052162">
    <property type="entry name" value="Sensor_kinase/Photoreceptor"/>
</dbReference>
<evidence type="ECO:0000256" key="9">
    <source>
        <dbReference type="ARBA" id="ARBA00022777"/>
    </source>
</evidence>
<dbReference type="PRINTS" id="PR00344">
    <property type="entry name" value="BCTRLSENSOR"/>
</dbReference>
<name>A0A4P6UUV0_9BACL</name>
<keyword evidence="5" id="KW-0597">Phosphoprotein</keyword>
<dbReference type="KEGG" id="uth:DKZ56_08850"/>
<evidence type="ECO:0000256" key="8">
    <source>
        <dbReference type="ARBA" id="ARBA00022741"/>
    </source>
</evidence>
<dbReference type="InterPro" id="IPR005467">
    <property type="entry name" value="His_kinase_dom"/>
</dbReference>
<dbReference type="InterPro" id="IPR039506">
    <property type="entry name" value="SPOB_a"/>
</dbReference>
<dbReference type="CDD" id="cd00130">
    <property type="entry name" value="PAS"/>
    <property type="match status" value="1"/>
</dbReference>
<dbReference type="RefSeq" id="WP_208652218.1">
    <property type="nucleotide sequence ID" value="NZ_CP036528.1"/>
</dbReference>
<dbReference type="PANTHER" id="PTHR43304:SF1">
    <property type="entry name" value="PAC DOMAIN-CONTAINING PROTEIN"/>
    <property type="match status" value="1"/>
</dbReference>
<dbReference type="Proteomes" id="UP000291151">
    <property type="component" value="Chromosome"/>
</dbReference>
<dbReference type="SUPFAM" id="SSF55874">
    <property type="entry name" value="ATPase domain of HSP90 chaperone/DNA topoisomerase II/histidine kinase"/>
    <property type="match status" value="1"/>
</dbReference>
<dbReference type="SMART" id="SM00387">
    <property type="entry name" value="HATPase_c"/>
    <property type="match status" value="1"/>
</dbReference>
<keyword evidence="13 14" id="KW-0472">Membrane</keyword>
<evidence type="ECO:0000256" key="7">
    <source>
        <dbReference type="ARBA" id="ARBA00022692"/>
    </source>
</evidence>
<comment type="subcellular location">
    <subcellularLocation>
        <location evidence="2">Cell membrane</location>
        <topology evidence="2">Multi-pass membrane protein</topology>
    </subcellularLocation>
</comment>
<dbReference type="PANTHER" id="PTHR43304">
    <property type="entry name" value="PHYTOCHROME-LIKE PROTEIN CPH1"/>
    <property type="match status" value="1"/>
</dbReference>
<keyword evidence="8" id="KW-0547">Nucleotide-binding</keyword>
<dbReference type="Pfam" id="PF17203">
    <property type="entry name" value="sCache_3_2"/>
    <property type="match status" value="1"/>
</dbReference>
<evidence type="ECO:0000256" key="10">
    <source>
        <dbReference type="ARBA" id="ARBA00022840"/>
    </source>
</evidence>
<dbReference type="InterPro" id="IPR003594">
    <property type="entry name" value="HATPase_dom"/>
</dbReference>
<dbReference type="Gene3D" id="3.30.565.10">
    <property type="entry name" value="Histidine kinase-like ATPase, C-terminal domain"/>
    <property type="match status" value="1"/>
</dbReference>
<gene>
    <name evidence="16" type="ORF">DKZ56_08850</name>
</gene>
<dbReference type="InterPro" id="IPR004358">
    <property type="entry name" value="Sig_transdc_His_kin-like_C"/>
</dbReference>
<keyword evidence="10" id="KW-0067">ATP-binding</keyword>
<evidence type="ECO:0000259" key="15">
    <source>
        <dbReference type="PROSITE" id="PS50109"/>
    </source>
</evidence>
<evidence type="ECO:0000313" key="16">
    <source>
        <dbReference type="EMBL" id="QBK27169.1"/>
    </source>
</evidence>
<dbReference type="Pfam" id="PF02518">
    <property type="entry name" value="HATPase_c"/>
    <property type="match status" value="1"/>
</dbReference>
<dbReference type="InterPro" id="IPR016120">
    <property type="entry name" value="Sig_transdc_His_kin_SpoOB"/>
</dbReference>
<dbReference type="SUPFAM" id="SSF55785">
    <property type="entry name" value="PYP-like sensor domain (PAS domain)"/>
    <property type="match status" value="1"/>
</dbReference>
<dbReference type="GO" id="GO:0000155">
    <property type="term" value="F:phosphorelay sensor kinase activity"/>
    <property type="evidence" value="ECO:0007669"/>
    <property type="project" value="InterPro"/>
</dbReference>
<proteinExistence type="predicted"/>
<dbReference type="GO" id="GO:0005524">
    <property type="term" value="F:ATP binding"/>
    <property type="evidence" value="ECO:0007669"/>
    <property type="project" value="UniProtKB-KW"/>
</dbReference>
<evidence type="ECO:0000256" key="6">
    <source>
        <dbReference type="ARBA" id="ARBA00022679"/>
    </source>
</evidence>
<dbReference type="GO" id="GO:0005886">
    <property type="term" value="C:plasma membrane"/>
    <property type="evidence" value="ECO:0007669"/>
    <property type="project" value="UniProtKB-SubCell"/>
</dbReference>
<dbReference type="InterPro" id="IPR029151">
    <property type="entry name" value="Sensor-like_sf"/>
</dbReference>
<keyword evidence="4" id="KW-1003">Cell membrane</keyword>
<dbReference type="Pfam" id="PF14689">
    <property type="entry name" value="SPOB_a"/>
    <property type="match status" value="1"/>
</dbReference>
<dbReference type="InterPro" id="IPR036890">
    <property type="entry name" value="HATPase_C_sf"/>
</dbReference>
<evidence type="ECO:0000256" key="2">
    <source>
        <dbReference type="ARBA" id="ARBA00004651"/>
    </source>
</evidence>
<dbReference type="InterPro" id="IPR033463">
    <property type="entry name" value="sCache_3"/>
</dbReference>
<keyword evidence="7 14" id="KW-0812">Transmembrane</keyword>
<evidence type="ECO:0000256" key="4">
    <source>
        <dbReference type="ARBA" id="ARBA00022475"/>
    </source>
</evidence>
<dbReference type="InterPro" id="IPR013767">
    <property type="entry name" value="PAS_fold"/>
</dbReference>
<keyword evidence="6" id="KW-0808">Transferase</keyword>
<evidence type="ECO:0000256" key="13">
    <source>
        <dbReference type="ARBA" id="ARBA00023136"/>
    </source>
</evidence>
<dbReference type="SMART" id="SM00091">
    <property type="entry name" value="PAS"/>
    <property type="match status" value="1"/>
</dbReference>
<keyword evidence="11 14" id="KW-1133">Transmembrane helix</keyword>
<organism evidence="16 17">
    <name type="scientific">Ureibacillus thermophilus</name>
    <dbReference type="NCBI Taxonomy" id="367743"/>
    <lineage>
        <taxon>Bacteria</taxon>
        <taxon>Bacillati</taxon>
        <taxon>Bacillota</taxon>
        <taxon>Bacilli</taxon>
        <taxon>Bacillales</taxon>
        <taxon>Caryophanaceae</taxon>
        <taxon>Ureibacillus</taxon>
    </lineage>
</organism>
<evidence type="ECO:0000256" key="11">
    <source>
        <dbReference type="ARBA" id="ARBA00022989"/>
    </source>
</evidence>
<dbReference type="Gene3D" id="1.10.287.130">
    <property type="match status" value="1"/>
</dbReference>
<dbReference type="EC" id="2.7.13.3" evidence="3"/>
<feature type="domain" description="Histidine kinase" evidence="15">
    <location>
        <begin position="345"/>
        <end position="538"/>
    </location>
</feature>
<keyword evidence="17" id="KW-1185">Reference proteome</keyword>